<evidence type="ECO:0000313" key="2">
    <source>
        <dbReference type="EMBL" id="MCX2977261.1"/>
    </source>
</evidence>
<dbReference type="RefSeq" id="WP_279248991.1">
    <property type="nucleotide sequence ID" value="NZ_SHNO01000001.1"/>
</dbReference>
<dbReference type="EMBL" id="SHNO01000001">
    <property type="protein sequence ID" value="MCX2977261.1"/>
    <property type="molecule type" value="Genomic_DNA"/>
</dbReference>
<dbReference type="PANTHER" id="PTHR40086:SF1">
    <property type="entry name" value="CELL CYCLE REGULATOR CCRZ"/>
    <property type="match status" value="1"/>
</dbReference>
<evidence type="ECO:0000313" key="3">
    <source>
        <dbReference type="Proteomes" id="UP001143304"/>
    </source>
</evidence>
<dbReference type="Pfam" id="PF01636">
    <property type="entry name" value="APH"/>
    <property type="match status" value="1"/>
</dbReference>
<dbReference type="PANTHER" id="PTHR40086">
    <property type="entry name" value="PHOSPHOTRANSFERASE YTMP-RELATED"/>
    <property type="match status" value="1"/>
</dbReference>
<keyword evidence="3" id="KW-1185">Reference proteome</keyword>
<dbReference type="InterPro" id="IPR052077">
    <property type="entry name" value="CcrZ_PhaseVar_Mediator"/>
</dbReference>
<name>A0ABT3T4Q1_9GAMM</name>
<dbReference type="InterPro" id="IPR011009">
    <property type="entry name" value="Kinase-like_dom_sf"/>
</dbReference>
<reference evidence="2" key="1">
    <citation type="submission" date="2019-02" db="EMBL/GenBank/DDBJ databases">
        <authorList>
            <person name="Li S.-H."/>
        </authorList>
    </citation>
    <scope>NUCLEOTIDE SEQUENCE</scope>
    <source>
        <strain evidence="2">IMCC11814</strain>
    </source>
</reference>
<dbReference type="Proteomes" id="UP001143304">
    <property type="component" value="Unassembled WGS sequence"/>
</dbReference>
<feature type="domain" description="Aminoglycoside phosphotransferase" evidence="1">
    <location>
        <begin position="37"/>
        <end position="230"/>
    </location>
</feature>
<organism evidence="2 3">
    <name type="scientific">Candidatus Marimicrobium litorale</name>
    <dbReference type="NCBI Taxonomy" id="2518991"/>
    <lineage>
        <taxon>Bacteria</taxon>
        <taxon>Pseudomonadati</taxon>
        <taxon>Pseudomonadota</taxon>
        <taxon>Gammaproteobacteria</taxon>
        <taxon>Cellvibrionales</taxon>
        <taxon>Halieaceae</taxon>
        <taxon>Marimicrobium</taxon>
    </lineage>
</organism>
<sequence>MTSALPHPIKHRLQQTLAQWPRWQCAKPLQRPPEFLQILSGGISNFSALVGADQRFVVRIDGVNPGLNGLNRQAEWRALHSAYRAGIAPCPRYFNPDLGSLVCDYLEPEPSANETVSQVAALLAAIHSLPARHHRMNLGERITRYEKQRALCGKTNSALDHCRQPIRALLNTSEQRQTTPVLCHNDLLRANRIVHRGSLWAIDWEYCAMGDPLYDLAVVIEGDSLPRQDANLLVKHYLGRQPDQGEREILLHYGYLYRYLEILWYAAQPEPLMGAHLLREKTAALLEELPRG</sequence>
<evidence type="ECO:0000259" key="1">
    <source>
        <dbReference type="Pfam" id="PF01636"/>
    </source>
</evidence>
<dbReference type="Gene3D" id="3.90.1200.10">
    <property type="match status" value="1"/>
</dbReference>
<dbReference type="CDD" id="cd05151">
    <property type="entry name" value="ChoK-like"/>
    <property type="match status" value="1"/>
</dbReference>
<accession>A0ABT3T4Q1</accession>
<protein>
    <recommendedName>
        <fullName evidence="1">Aminoglycoside phosphotransferase domain-containing protein</fullName>
    </recommendedName>
</protein>
<proteinExistence type="predicted"/>
<gene>
    <name evidence="2" type="ORF">EYC82_07830</name>
</gene>
<dbReference type="Gene3D" id="3.30.200.20">
    <property type="entry name" value="Phosphorylase Kinase, domain 1"/>
    <property type="match status" value="1"/>
</dbReference>
<dbReference type="SUPFAM" id="SSF56112">
    <property type="entry name" value="Protein kinase-like (PK-like)"/>
    <property type="match status" value="1"/>
</dbReference>
<dbReference type="InterPro" id="IPR002575">
    <property type="entry name" value="Aminoglycoside_PTrfase"/>
</dbReference>
<comment type="caution">
    <text evidence="2">The sequence shown here is derived from an EMBL/GenBank/DDBJ whole genome shotgun (WGS) entry which is preliminary data.</text>
</comment>